<reference evidence="4 5" key="1">
    <citation type="submission" date="2019-03" db="EMBL/GenBank/DDBJ databases">
        <title>Draft genome sequences of novel Actinobacteria.</title>
        <authorList>
            <person name="Sahin N."/>
            <person name="Ay H."/>
            <person name="Saygin H."/>
        </authorList>
    </citation>
    <scope>NUCLEOTIDE SEQUENCE [LARGE SCALE GENOMIC DNA]</scope>
    <source>
        <strain evidence="4 5">5K138</strain>
    </source>
</reference>
<evidence type="ECO:0000256" key="2">
    <source>
        <dbReference type="SAM" id="SignalP"/>
    </source>
</evidence>
<feature type="chain" id="PRO_5038961938" evidence="2">
    <location>
        <begin position="20"/>
        <end position="505"/>
    </location>
</feature>
<accession>A0A4R5CC12</accession>
<feature type="region of interest" description="Disordered" evidence="1">
    <location>
        <begin position="136"/>
        <end position="165"/>
    </location>
</feature>
<feature type="domain" description="Amine oxidase" evidence="3">
    <location>
        <begin position="11"/>
        <end position="300"/>
    </location>
</feature>
<evidence type="ECO:0000259" key="3">
    <source>
        <dbReference type="Pfam" id="PF01593"/>
    </source>
</evidence>
<comment type="caution">
    <text evidence="4">The sequence shown here is derived from an EMBL/GenBank/DDBJ whole genome shotgun (WGS) entry which is preliminary data.</text>
</comment>
<dbReference type="AlphaFoldDB" id="A0A4R5CC12"/>
<protein>
    <submittedName>
        <fullName evidence="4">NAD(P)/FAD-dependent oxidoreductase</fullName>
    </submittedName>
</protein>
<sequence>MARVVVVGAGLAGLCTALALSDFGHDVTVLEAADRPGGQLSGDDVDLGAPAFTLPAVLRDLFRKTGRPLERELGVAPVEPAVRLVFAQGGHVDVPNATRAGAMRALDEALGDGAGAQWDAVVQHGERTWRRLRPAVVGHDDGVRAGSRRTGPGRDGPGRGADGSLHDVATGLLRDDRLRSFLGTYATAIGEQPSTAPAALTALPYMEQTFGMWTVGGGMRRLAEVLHDRAAQRGTRFRFGARVAEVVDDGGRVSAVRLAEGKPSPAEGKPSPAEGKPMPPSGELVSADVVVWAAPTSLLPADLLGGRRQPRRHWWSRDNLGPRDAAHSSATAAASVLTVVVARDRADDERPAELPLRTIVFPGEGAAVTVVAQPGGWVLHAPAPPHTLAPTDETDAIDWTAPGRAAASAAELLATVGAAGVDLGRSPVASTVRTPYDLERELSTPGGRVHGGSGVHGDSVALLRRPANLTRLRGLYLAGAGAHPGPGVPLVAISAAIVTDLVGRP</sequence>
<organism evidence="4 5">
    <name type="scientific">Jiangella asiatica</name>
    <dbReference type="NCBI Taxonomy" id="2530372"/>
    <lineage>
        <taxon>Bacteria</taxon>
        <taxon>Bacillati</taxon>
        <taxon>Actinomycetota</taxon>
        <taxon>Actinomycetes</taxon>
        <taxon>Jiangellales</taxon>
        <taxon>Jiangellaceae</taxon>
        <taxon>Jiangella</taxon>
    </lineage>
</organism>
<dbReference type="InterPro" id="IPR002937">
    <property type="entry name" value="Amino_oxidase"/>
</dbReference>
<dbReference type="PANTHER" id="PTHR43734">
    <property type="entry name" value="PHYTOENE DESATURASE"/>
    <property type="match status" value="1"/>
</dbReference>
<proteinExistence type="predicted"/>
<evidence type="ECO:0000313" key="5">
    <source>
        <dbReference type="Proteomes" id="UP000294739"/>
    </source>
</evidence>
<dbReference type="OrthoDB" id="9774675at2"/>
<feature type="signal peptide" evidence="2">
    <location>
        <begin position="1"/>
        <end position="19"/>
    </location>
</feature>
<keyword evidence="2" id="KW-0732">Signal</keyword>
<dbReference type="Proteomes" id="UP000294739">
    <property type="component" value="Unassembled WGS sequence"/>
</dbReference>
<dbReference type="RefSeq" id="WP_131901759.1">
    <property type="nucleotide sequence ID" value="NZ_SMKZ01000082.1"/>
</dbReference>
<keyword evidence="5" id="KW-1185">Reference proteome</keyword>
<dbReference type="PANTHER" id="PTHR43734:SF1">
    <property type="entry name" value="PHYTOENE DESATURASE"/>
    <property type="match status" value="1"/>
</dbReference>
<dbReference type="Gene3D" id="3.50.50.60">
    <property type="entry name" value="FAD/NAD(P)-binding domain"/>
    <property type="match status" value="2"/>
</dbReference>
<gene>
    <name evidence="4" type="ORF">E1269_30470</name>
</gene>
<evidence type="ECO:0000256" key="1">
    <source>
        <dbReference type="SAM" id="MobiDB-lite"/>
    </source>
</evidence>
<name>A0A4R5CC12_9ACTN</name>
<dbReference type="EMBL" id="SMKZ01000082">
    <property type="protein sequence ID" value="TDD96399.1"/>
    <property type="molecule type" value="Genomic_DNA"/>
</dbReference>
<dbReference type="InterPro" id="IPR036188">
    <property type="entry name" value="FAD/NAD-bd_sf"/>
</dbReference>
<dbReference type="InParanoid" id="A0A4R5CC12"/>
<dbReference type="Pfam" id="PF01593">
    <property type="entry name" value="Amino_oxidase"/>
    <property type="match status" value="1"/>
</dbReference>
<evidence type="ECO:0000313" key="4">
    <source>
        <dbReference type="EMBL" id="TDD96399.1"/>
    </source>
</evidence>
<dbReference type="SUPFAM" id="SSF51905">
    <property type="entry name" value="FAD/NAD(P)-binding domain"/>
    <property type="match status" value="1"/>
</dbReference>
<feature type="region of interest" description="Disordered" evidence="1">
    <location>
        <begin position="258"/>
        <end position="282"/>
    </location>
</feature>
<dbReference type="GO" id="GO:0016491">
    <property type="term" value="F:oxidoreductase activity"/>
    <property type="evidence" value="ECO:0007669"/>
    <property type="project" value="InterPro"/>
</dbReference>